<proteinExistence type="predicted"/>
<dbReference type="SUPFAM" id="SSF53448">
    <property type="entry name" value="Nucleotide-diphospho-sugar transferases"/>
    <property type="match status" value="1"/>
</dbReference>
<organism evidence="2 3">
    <name type="scientific">Flagellimonas spongiicola</name>
    <dbReference type="NCBI Taxonomy" id="2942208"/>
    <lineage>
        <taxon>Bacteria</taxon>
        <taxon>Pseudomonadati</taxon>
        <taxon>Bacteroidota</taxon>
        <taxon>Flavobacteriia</taxon>
        <taxon>Flavobacteriales</taxon>
        <taxon>Flavobacteriaceae</taxon>
        <taxon>Flagellimonas</taxon>
    </lineage>
</organism>
<sequence>MKLSIVIPCFNEEKNIPLILSRFAEVIHRDDIETVLVNNGSTDNSSSVFAELIPKFSFARMVNIPVNKGYGHGILAGLRSCTGTFIGWTHADMQTDPNDVIKALEIIENNNENDKIYVKGDRKGRPFFDQVFTSGMSLFETLYMGQKLHDINAQPNIFHHKFFQNWENPPNDFALDLFALYLAKKQKLNVIRFDVLFPERLHGTSSWNTGFVAKKKFIKRTLDFSVKLKKSLK</sequence>
<gene>
    <name evidence="2" type="ORF">M3P19_09705</name>
</gene>
<dbReference type="EMBL" id="JAMFMA010000002">
    <property type="protein sequence ID" value="MCL6274285.1"/>
    <property type="molecule type" value="Genomic_DNA"/>
</dbReference>
<dbReference type="PANTHER" id="PTHR48090:SF7">
    <property type="entry name" value="RFBJ PROTEIN"/>
    <property type="match status" value="1"/>
</dbReference>
<dbReference type="InterPro" id="IPR001173">
    <property type="entry name" value="Glyco_trans_2-like"/>
</dbReference>
<evidence type="ECO:0000313" key="3">
    <source>
        <dbReference type="Proteomes" id="UP001203607"/>
    </source>
</evidence>
<dbReference type="Pfam" id="PF00535">
    <property type="entry name" value="Glycos_transf_2"/>
    <property type="match status" value="1"/>
</dbReference>
<dbReference type="PANTHER" id="PTHR48090">
    <property type="entry name" value="UNDECAPRENYL-PHOSPHATE 4-DEOXY-4-FORMAMIDO-L-ARABINOSE TRANSFERASE-RELATED"/>
    <property type="match status" value="1"/>
</dbReference>
<keyword evidence="3" id="KW-1185">Reference proteome</keyword>
<evidence type="ECO:0000313" key="2">
    <source>
        <dbReference type="EMBL" id="MCL6274285.1"/>
    </source>
</evidence>
<dbReference type="RefSeq" id="WP_249657470.1">
    <property type="nucleotide sequence ID" value="NZ_JAMFMA010000002.1"/>
</dbReference>
<dbReference type="InterPro" id="IPR050256">
    <property type="entry name" value="Glycosyltransferase_2"/>
</dbReference>
<reference evidence="2 3" key="1">
    <citation type="submission" date="2022-05" db="EMBL/GenBank/DDBJ databases">
        <authorList>
            <person name="Park J.-S."/>
        </authorList>
    </citation>
    <scope>NUCLEOTIDE SEQUENCE [LARGE SCALE GENOMIC DNA]</scope>
    <source>
        <strain evidence="2 3">2012CJ35-5</strain>
    </source>
</reference>
<protein>
    <submittedName>
        <fullName evidence="2">Glycosyltransferase family 2 protein</fullName>
    </submittedName>
</protein>
<accession>A0ABT0PSD8</accession>
<dbReference type="Gene3D" id="3.90.550.10">
    <property type="entry name" value="Spore Coat Polysaccharide Biosynthesis Protein SpsA, Chain A"/>
    <property type="match status" value="1"/>
</dbReference>
<dbReference type="InterPro" id="IPR029044">
    <property type="entry name" value="Nucleotide-diphossugar_trans"/>
</dbReference>
<name>A0ABT0PSD8_9FLAO</name>
<evidence type="ECO:0000259" key="1">
    <source>
        <dbReference type="Pfam" id="PF00535"/>
    </source>
</evidence>
<comment type="caution">
    <text evidence="2">The sequence shown here is derived from an EMBL/GenBank/DDBJ whole genome shotgun (WGS) entry which is preliminary data.</text>
</comment>
<dbReference type="CDD" id="cd04179">
    <property type="entry name" value="DPM_DPG-synthase_like"/>
    <property type="match status" value="1"/>
</dbReference>
<dbReference type="Proteomes" id="UP001203607">
    <property type="component" value="Unassembled WGS sequence"/>
</dbReference>
<feature type="domain" description="Glycosyltransferase 2-like" evidence="1">
    <location>
        <begin position="4"/>
        <end position="113"/>
    </location>
</feature>